<accession>A0AAE1VSI6</accession>
<dbReference type="PANTHER" id="PTHR33022:SF26">
    <property type="entry name" value="UBIQUITIN-LIKE PROTEASE FAMILY PROFILE DOMAIN-CONTAINING PROTEIN"/>
    <property type="match status" value="1"/>
</dbReference>
<protein>
    <submittedName>
        <fullName evidence="1">Uncharacterized protein</fullName>
    </submittedName>
</protein>
<dbReference type="EMBL" id="JAVYJV010000005">
    <property type="protein sequence ID" value="KAK4371424.1"/>
    <property type="molecule type" value="Genomic_DNA"/>
</dbReference>
<dbReference type="AlphaFoldDB" id="A0AAE1VSI6"/>
<comment type="caution">
    <text evidence="1">The sequence shown here is derived from an EMBL/GenBank/DDBJ whole genome shotgun (WGS) entry which is preliminary data.</text>
</comment>
<organism evidence="1 2">
    <name type="scientific">Anisodus tanguticus</name>
    <dbReference type="NCBI Taxonomy" id="243964"/>
    <lineage>
        <taxon>Eukaryota</taxon>
        <taxon>Viridiplantae</taxon>
        <taxon>Streptophyta</taxon>
        <taxon>Embryophyta</taxon>
        <taxon>Tracheophyta</taxon>
        <taxon>Spermatophyta</taxon>
        <taxon>Magnoliopsida</taxon>
        <taxon>eudicotyledons</taxon>
        <taxon>Gunneridae</taxon>
        <taxon>Pentapetalae</taxon>
        <taxon>asterids</taxon>
        <taxon>lamiids</taxon>
        <taxon>Solanales</taxon>
        <taxon>Solanaceae</taxon>
        <taxon>Solanoideae</taxon>
        <taxon>Hyoscyameae</taxon>
        <taxon>Anisodus</taxon>
    </lineage>
</organism>
<evidence type="ECO:0000313" key="1">
    <source>
        <dbReference type="EMBL" id="KAK4371424.1"/>
    </source>
</evidence>
<evidence type="ECO:0000313" key="2">
    <source>
        <dbReference type="Proteomes" id="UP001291623"/>
    </source>
</evidence>
<name>A0AAE1VSI6_9SOLA</name>
<proteinExistence type="predicted"/>
<reference evidence="1" key="1">
    <citation type="submission" date="2023-12" db="EMBL/GenBank/DDBJ databases">
        <title>Genome assembly of Anisodus tanguticus.</title>
        <authorList>
            <person name="Wang Y.-J."/>
        </authorList>
    </citation>
    <scope>NUCLEOTIDE SEQUENCE</scope>
    <source>
        <strain evidence="1">KB-2021</strain>
        <tissue evidence="1">Leaf</tissue>
    </source>
</reference>
<keyword evidence="2" id="KW-1185">Reference proteome</keyword>
<dbReference type="Proteomes" id="UP001291623">
    <property type="component" value="Unassembled WGS sequence"/>
</dbReference>
<dbReference type="PANTHER" id="PTHR33022">
    <property type="entry name" value="DUF1985 DOMAIN-CONTAINING PROTEIN"/>
    <property type="match status" value="1"/>
</dbReference>
<gene>
    <name evidence="1" type="ORF">RND71_010899</name>
</gene>
<sequence>MQHCEVQVQIFRYFMMKELTASTENAFLIEINGRELRFTIREFAIVTDLKSRNTITDPNPNTNIVRKRIATLALKPIVVATQEISDDNFDDFNSTPPLMAKGVIALEFSSQKEHKQLSVGNHVPIDENFDIVPSDADLSSVSVGVVATTNKNYDDIAQGETSRPEPDISLFDEIWFDIKKQYEDHYKKGKAALSVFMECGIKKINDKYWFYLMAMDGQSWHAANSEIDMLASLLMLYLKMTDFYRDKQGIDWAHHPSYKEKAMNRKVVKYVAALPQQRLGNMNNGMYVVVFAKYLSLRNSISDGCEFIDELLRTRYGALLWDYAKQKSKS</sequence>